<evidence type="ECO:0000313" key="2">
    <source>
        <dbReference type="EMBL" id="GFQ75782.1"/>
    </source>
</evidence>
<dbReference type="InterPro" id="IPR024875">
    <property type="entry name" value="Protein_Lines"/>
</dbReference>
<keyword evidence="3" id="KW-1185">Reference proteome</keyword>
<proteinExistence type="predicted"/>
<sequence>MDHYVSKYEIFAAFEGLEYTECLCLNITKSNLWDKFLDILFSPSTDLDYELLFMDILRKTVEIYTEKGMRRLPVCKEISKILELFSDDPSWNNILNYFDRKQDKHLLYVTIKTLSAIIHTFPQPLLKLRLESVLKNLNEKENAIHYLELLMSLVDYSYNPDANSDNCKCENKVSCVIDSLENNFTVLCHELSCNWNVLLSMFLQTENQNTFSFLMLWKILCEKHMKKSHSSIFLKEEFALEFMAISVKMSADCLRTYVDIISQIVFSNLETNSWHLLEEQFQKNILIALSNGFLHLMLKERTTSSFNSAFISLPTSSCNEDVQFDVIYKKVFFIVLSLLAEFRCAVLLTEALEKVFDFLIMPINKWKLQSTHFWIFDTFIEDDDLLFGVMLAFLKIYCCLRKEDLRFGKNNLLVDMLRSELNPHKIFIKFLQQIGNDHNEVLSFLVSDETCCLLYLLQYLKLLLVEWEFFIQAHEIFFKFKDTTPFSSISKCAINTSLSSSCKNKLVSYSCSSSSDEEYPNATVISLKTDKSLKKLSLRTVSILMHLKLGIQKLVDVNEFPYNVSPLISLLKLCEEKSL</sequence>
<gene>
    <name evidence="2" type="primary">NCL1_40403</name>
    <name evidence="2" type="ORF">TNCT_494251</name>
</gene>
<dbReference type="PANTHER" id="PTHR16057">
    <property type="entry name" value="WINS1, 2 PROTEIN"/>
    <property type="match status" value="1"/>
</dbReference>
<evidence type="ECO:0000313" key="3">
    <source>
        <dbReference type="Proteomes" id="UP000887116"/>
    </source>
</evidence>
<reference evidence="2" key="1">
    <citation type="submission" date="2020-07" db="EMBL/GenBank/DDBJ databases">
        <title>Multicomponent nature underlies the extraordinary mechanical properties of spider dragline silk.</title>
        <authorList>
            <person name="Kono N."/>
            <person name="Nakamura H."/>
            <person name="Mori M."/>
            <person name="Yoshida Y."/>
            <person name="Ohtoshi R."/>
            <person name="Malay A.D."/>
            <person name="Moran D.A.P."/>
            <person name="Tomita M."/>
            <person name="Numata K."/>
            <person name="Arakawa K."/>
        </authorList>
    </citation>
    <scope>NUCLEOTIDE SEQUENCE</scope>
</reference>
<dbReference type="PANTHER" id="PTHR16057:SF1">
    <property type="entry name" value="PROTEIN LINES HOMOLOG 1"/>
    <property type="match status" value="1"/>
</dbReference>
<comment type="caution">
    <text evidence="2">The sequence shown here is derived from an EMBL/GenBank/DDBJ whole genome shotgun (WGS) entry which is preliminary data.</text>
</comment>
<dbReference type="Proteomes" id="UP000887116">
    <property type="component" value="Unassembled WGS sequence"/>
</dbReference>
<feature type="domain" description="Protein Lines N-terminal" evidence="1">
    <location>
        <begin position="176"/>
        <end position="472"/>
    </location>
</feature>
<dbReference type="Pfam" id="PF14694">
    <property type="entry name" value="LINES_N"/>
    <property type="match status" value="1"/>
</dbReference>
<protein>
    <submittedName>
        <fullName evidence="2">Lines-like protein 1</fullName>
    </submittedName>
</protein>
<dbReference type="EMBL" id="BMAO01031529">
    <property type="protein sequence ID" value="GFQ75782.1"/>
    <property type="molecule type" value="Genomic_DNA"/>
</dbReference>
<dbReference type="InterPro" id="IPR032794">
    <property type="entry name" value="LINES_N"/>
</dbReference>
<organism evidence="2 3">
    <name type="scientific">Trichonephila clavata</name>
    <name type="common">Joro spider</name>
    <name type="synonym">Nephila clavata</name>
    <dbReference type="NCBI Taxonomy" id="2740835"/>
    <lineage>
        <taxon>Eukaryota</taxon>
        <taxon>Metazoa</taxon>
        <taxon>Ecdysozoa</taxon>
        <taxon>Arthropoda</taxon>
        <taxon>Chelicerata</taxon>
        <taxon>Arachnida</taxon>
        <taxon>Araneae</taxon>
        <taxon>Araneomorphae</taxon>
        <taxon>Entelegynae</taxon>
        <taxon>Araneoidea</taxon>
        <taxon>Nephilidae</taxon>
        <taxon>Trichonephila</taxon>
    </lineage>
</organism>
<name>A0A8X6HJT3_TRICU</name>
<evidence type="ECO:0000259" key="1">
    <source>
        <dbReference type="Pfam" id="PF14694"/>
    </source>
</evidence>
<accession>A0A8X6HJT3</accession>
<dbReference type="AlphaFoldDB" id="A0A8X6HJT3"/>
<dbReference type="OrthoDB" id="8251209at2759"/>